<dbReference type="Pfam" id="PF01435">
    <property type="entry name" value="Peptidase_M48"/>
    <property type="match status" value="1"/>
</dbReference>
<evidence type="ECO:0000313" key="12">
    <source>
        <dbReference type="EMBL" id="UWP59417.1"/>
    </source>
</evidence>
<evidence type="ECO:0000256" key="4">
    <source>
        <dbReference type="ARBA" id="ARBA00022723"/>
    </source>
</evidence>
<keyword evidence="5 10" id="KW-0378">Hydrolase</keyword>
<evidence type="ECO:0000256" key="10">
    <source>
        <dbReference type="RuleBase" id="RU003983"/>
    </source>
</evidence>
<keyword evidence="1" id="KW-1003">Cell membrane</keyword>
<dbReference type="Gene3D" id="3.30.2010.10">
    <property type="entry name" value="Metalloproteases ('zincins'), catalytic domain"/>
    <property type="match status" value="1"/>
</dbReference>
<evidence type="ECO:0000256" key="1">
    <source>
        <dbReference type="ARBA" id="ARBA00022475"/>
    </source>
</evidence>
<keyword evidence="3" id="KW-0812">Transmembrane</keyword>
<dbReference type="RefSeq" id="WP_028528026.1">
    <property type="nucleotide sequence ID" value="NZ_CABLBR010000006.1"/>
</dbReference>
<organism evidence="12 13">
    <name type="scientific">Ruminococcus gauvreauii</name>
    <dbReference type="NCBI Taxonomy" id="438033"/>
    <lineage>
        <taxon>Bacteria</taxon>
        <taxon>Bacillati</taxon>
        <taxon>Bacillota</taxon>
        <taxon>Clostridia</taxon>
        <taxon>Eubacteriales</taxon>
        <taxon>Oscillospiraceae</taxon>
        <taxon>Ruminococcus</taxon>
    </lineage>
</organism>
<proteinExistence type="inferred from homology"/>
<gene>
    <name evidence="12" type="ORF">NQ502_18995</name>
</gene>
<keyword evidence="7" id="KW-1133">Transmembrane helix</keyword>
<keyword evidence="9" id="KW-0472">Membrane</keyword>
<sequence>MKSANPRDYYHPQDKSALDSLKQVPGFSMALKAFMKVFNENMIHGLNMSNKIRISDGQLPDLYRLLPPICQKLGIREPEFYLEMDPAPNAYTFGDTIISITVTSGLVDLMNEEEISTVLAHECGHIACHHVLYHTMARMVLGTGANLLGLDMLTTALQFALFHWERCSEFSCDRAAAIYMEDSASVARVMSLLASGSQKISSQINMGLYMEQAAEYRQLLNRSTWDKALQYLALMNQNHPFLSVRAAEIQDWCSTKNFHNIMRYMHEEAPDDGICPGCAAPVEKEWTFCRNCGKKL</sequence>
<evidence type="ECO:0000256" key="6">
    <source>
        <dbReference type="ARBA" id="ARBA00022833"/>
    </source>
</evidence>
<keyword evidence="6 10" id="KW-0862">Zinc</keyword>
<evidence type="ECO:0000256" key="9">
    <source>
        <dbReference type="ARBA" id="ARBA00023136"/>
    </source>
</evidence>
<evidence type="ECO:0000259" key="11">
    <source>
        <dbReference type="Pfam" id="PF01435"/>
    </source>
</evidence>
<keyword evidence="4" id="KW-0479">Metal-binding</keyword>
<evidence type="ECO:0000256" key="2">
    <source>
        <dbReference type="ARBA" id="ARBA00022670"/>
    </source>
</evidence>
<keyword evidence="8 10" id="KW-0482">Metalloprotease</keyword>
<protein>
    <submittedName>
        <fullName evidence="12">M48 family metallopeptidase</fullName>
    </submittedName>
</protein>
<dbReference type="CDD" id="cd07325">
    <property type="entry name" value="M48_Ste24p_like"/>
    <property type="match status" value="1"/>
</dbReference>
<dbReference type="EMBL" id="CP102290">
    <property type="protein sequence ID" value="UWP59417.1"/>
    <property type="molecule type" value="Genomic_DNA"/>
</dbReference>
<reference evidence="12" key="1">
    <citation type="journal article" date="2022" name="Cell">
        <title>Design, construction, and in vivo augmentation of a complex gut microbiome.</title>
        <authorList>
            <person name="Cheng A.G."/>
            <person name="Ho P.Y."/>
            <person name="Aranda-Diaz A."/>
            <person name="Jain S."/>
            <person name="Yu F.B."/>
            <person name="Meng X."/>
            <person name="Wang M."/>
            <person name="Iakiviak M."/>
            <person name="Nagashima K."/>
            <person name="Zhao A."/>
            <person name="Murugkar P."/>
            <person name="Patil A."/>
            <person name="Atabakhsh K."/>
            <person name="Weakley A."/>
            <person name="Yan J."/>
            <person name="Brumbaugh A.R."/>
            <person name="Higginbottom S."/>
            <person name="Dimas A."/>
            <person name="Shiver A.L."/>
            <person name="Deutschbauer A."/>
            <person name="Neff N."/>
            <person name="Sonnenburg J.L."/>
            <person name="Huang K.C."/>
            <person name="Fischbach M.A."/>
        </authorList>
    </citation>
    <scope>NUCLEOTIDE SEQUENCE</scope>
    <source>
        <strain evidence="12">DSM 19829</strain>
    </source>
</reference>
<accession>A0ABY5VGB8</accession>
<comment type="similarity">
    <text evidence="10">Belongs to the peptidase M48 family.</text>
</comment>
<dbReference type="Proteomes" id="UP001060164">
    <property type="component" value="Chromosome"/>
</dbReference>
<dbReference type="PANTHER" id="PTHR43221">
    <property type="entry name" value="PROTEASE HTPX"/>
    <property type="match status" value="1"/>
</dbReference>
<comment type="cofactor">
    <cofactor evidence="10">
        <name>Zn(2+)</name>
        <dbReference type="ChEBI" id="CHEBI:29105"/>
    </cofactor>
    <text evidence="10">Binds 1 zinc ion per subunit.</text>
</comment>
<dbReference type="InterPro" id="IPR050083">
    <property type="entry name" value="HtpX_protease"/>
</dbReference>
<evidence type="ECO:0000256" key="5">
    <source>
        <dbReference type="ARBA" id="ARBA00022801"/>
    </source>
</evidence>
<name>A0ABY5VGB8_9FIRM</name>
<evidence type="ECO:0000256" key="7">
    <source>
        <dbReference type="ARBA" id="ARBA00022989"/>
    </source>
</evidence>
<evidence type="ECO:0000313" key="13">
    <source>
        <dbReference type="Proteomes" id="UP001060164"/>
    </source>
</evidence>
<evidence type="ECO:0000256" key="3">
    <source>
        <dbReference type="ARBA" id="ARBA00022692"/>
    </source>
</evidence>
<evidence type="ECO:0000256" key="8">
    <source>
        <dbReference type="ARBA" id="ARBA00023049"/>
    </source>
</evidence>
<keyword evidence="2 10" id="KW-0645">Protease</keyword>
<keyword evidence="13" id="KW-1185">Reference proteome</keyword>
<feature type="domain" description="Peptidase M48" evidence="11">
    <location>
        <begin position="69"/>
        <end position="252"/>
    </location>
</feature>
<dbReference type="InterPro" id="IPR001915">
    <property type="entry name" value="Peptidase_M48"/>
</dbReference>
<dbReference type="PANTHER" id="PTHR43221:SF3">
    <property type="entry name" value="SLL1280 PROTEIN"/>
    <property type="match status" value="1"/>
</dbReference>